<comment type="caution">
    <text evidence="2">The sequence shown here is derived from an EMBL/GenBank/DDBJ whole genome shotgun (WGS) entry which is preliminary data.</text>
</comment>
<dbReference type="EMBL" id="JAPDFL010000002">
    <property type="protein sequence ID" value="MCW1934877.1"/>
    <property type="molecule type" value="Genomic_DNA"/>
</dbReference>
<dbReference type="Pfam" id="PF01177">
    <property type="entry name" value="Asp_Glu_race"/>
    <property type="match status" value="1"/>
</dbReference>
<dbReference type="Gene3D" id="3.40.50.12500">
    <property type="match status" value="1"/>
</dbReference>
<organism evidence="2 3">
    <name type="scientific">Pararhodobacter zhoushanensis</name>
    <dbReference type="NCBI Taxonomy" id="2479545"/>
    <lineage>
        <taxon>Bacteria</taxon>
        <taxon>Pseudomonadati</taxon>
        <taxon>Pseudomonadota</taxon>
        <taxon>Alphaproteobacteria</taxon>
        <taxon>Rhodobacterales</taxon>
        <taxon>Paracoccaceae</taxon>
        <taxon>Pararhodobacter</taxon>
    </lineage>
</organism>
<reference evidence="2 3" key="1">
    <citation type="submission" date="2022-10" db="EMBL/GenBank/DDBJ databases">
        <title>Pararhodobacter sp. nov., isolated from marine algae.</title>
        <authorList>
            <person name="Choi B.J."/>
            <person name="Kim J.M."/>
            <person name="Lee J.K."/>
            <person name="Choi D.G."/>
            <person name="Jeon C.O."/>
        </authorList>
    </citation>
    <scope>NUCLEOTIDE SEQUENCE [LARGE SCALE GENOMIC DNA]</scope>
    <source>
        <strain evidence="2 3">ZQ420</strain>
    </source>
</reference>
<evidence type="ECO:0000313" key="2">
    <source>
        <dbReference type="EMBL" id="MCW1934877.1"/>
    </source>
</evidence>
<evidence type="ECO:0000256" key="1">
    <source>
        <dbReference type="ARBA" id="ARBA00038414"/>
    </source>
</evidence>
<dbReference type="InterPro" id="IPR015942">
    <property type="entry name" value="Asp/Glu/hydantoin_racemase"/>
</dbReference>
<keyword evidence="3" id="KW-1185">Reference proteome</keyword>
<evidence type="ECO:0000313" key="3">
    <source>
        <dbReference type="Proteomes" id="UP001208938"/>
    </source>
</evidence>
<protein>
    <submittedName>
        <fullName evidence="2">Aspartate/glutamate racemase family protein</fullName>
    </submittedName>
</protein>
<comment type="similarity">
    <text evidence="1">Belongs to the HyuE racemase family.</text>
</comment>
<dbReference type="RefSeq" id="WP_264507765.1">
    <property type="nucleotide sequence ID" value="NZ_JAPDFL010000002.1"/>
</dbReference>
<dbReference type="InterPro" id="IPR053714">
    <property type="entry name" value="Iso_Racemase_Enz_sf"/>
</dbReference>
<proteinExistence type="inferred from homology"/>
<gene>
    <name evidence="2" type="ORF">OKW52_22155</name>
</gene>
<dbReference type="Proteomes" id="UP001208938">
    <property type="component" value="Unassembled WGS sequence"/>
</dbReference>
<sequence>MSDLKASRIALIHALEDSVAPIRAAFARHWPEAKTADLLDASLSVDLAAAGSLDAAMIQRFLTLGRYAARGSGTHDTQAILFTCSAFGPAIEAVKADQNLPVMRPNEAAFAEALAIGPRIALVVTFAPSLPALTQELQHMAAAQGLTIKITPVLAHGALDALKAGDGDGHDAAVLDACAKIGPQDVVLLGQFSLARAAMRLRPQLTCPVITTPDSAVLALRRLLALS</sequence>
<accession>A0ABT3H519</accession>
<name>A0ABT3H519_9RHOB</name>